<evidence type="ECO:0000313" key="3">
    <source>
        <dbReference type="Proteomes" id="UP000299102"/>
    </source>
</evidence>
<evidence type="ECO:0000313" key="2">
    <source>
        <dbReference type="EMBL" id="GBP26186.1"/>
    </source>
</evidence>
<feature type="region of interest" description="Disordered" evidence="1">
    <location>
        <begin position="85"/>
        <end position="111"/>
    </location>
</feature>
<dbReference type="Pfam" id="PF03535">
    <property type="entry name" value="Paxillin"/>
    <property type="match status" value="1"/>
</dbReference>
<gene>
    <name evidence="2" type="ORF">EVAR_74948_1</name>
</gene>
<protein>
    <submittedName>
        <fullName evidence="2">Uncharacterized protein</fullName>
    </submittedName>
</protein>
<name>A0A4C1UJP7_EUMVA</name>
<reference evidence="2 3" key="1">
    <citation type="journal article" date="2019" name="Commun. Biol.">
        <title>The bagworm genome reveals a unique fibroin gene that provides high tensile strength.</title>
        <authorList>
            <person name="Kono N."/>
            <person name="Nakamura H."/>
            <person name="Ohtoshi R."/>
            <person name="Tomita M."/>
            <person name="Numata K."/>
            <person name="Arakawa K."/>
        </authorList>
    </citation>
    <scope>NUCLEOTIDE SEQUENCE [LARGE SCALE GENOMIC DNA]</scope>
</reference>
<keyword evidence="3" id="KW-1185">Reference proteome</keyword>
<feature type="region of interest" description="Disordered" evidence="1">
    <location>
        <begin position="47"/>
        <end position="71"/>
    </location>
</feature>
<dbReference type="PANTHER" id="PTHR24216:SF8">
    <property type="entry name" value="PAXILLIN, ISOFORM F"/>
    <property type="match status" value="1"/>
</dbReference>
<dbReference type="PANTHER" id="PTHR24216">
    <property type="entry name" value="PAXILLIN-RELATED"/>
    <property type="match status" value="1"/>
</dbReference>
<organism evidence="2 3">
    <name type="scientific">Eumeta variegata</name>
    <name type="common">Bagworm moth</name>
    <name type="synonym">Eumeta japonica</name>
    <dbReference type="NCBI Taxonomy" id="151549"/>
    <lineage>
        <taxon>Eukaryota</taxon>
        <taxon>Metazoa</taxon>
        <taxon>Ecdysozoa</taxon>
        <taxon>Arthropoda</taxon>
        <taxon>Hexapoda</taxon>
        <taxon>Insecta</taxon>
        <taxon>Pterygota</taxon>
        <taxon>Neoptera</taxon>
        <taxon>Endopterygota</taxon>
        <taxon>Lepidoptera</taxon>
        <taxon>Glossata</taxon>
        <taxon>Ditrysia</taxon>
        <taxon>Tineoidea</taxon>
        <taxon>Psychidae</taxon>
        <taxon>Oiketicinae</taxon>
        <taxon>Eumeta</taxon>
    </lineage>
</organism>
<sequence>MNRTADVFGRRHRKTSLTQFINQISATTFKFVEPVTNIGKGYSFIMKGEPNAPPPHSPAAGSTTNSLPRPGTKQVTVTVKETVVEPAPTPTPTPVQQQTIATTRRHASSATRELDDLMASLSDFKAQGVQPQGPASSRPSRHTAPHRALPVSVYYNIWKSPSWATAGNSRPRPAPAARPARPPRARSTPQLYIASSVTSLLVVGGGGVGEALPASGAPGTRVYRERRAWQEHYHSGARPAPEPASLEHMLGSLRADMSRQGVQTPQKGCCNACEKPIVGQVPVLPATG</sequence>
<dbReference type="EMBL" id="BGZK01000177">
    <property type="protein sequence ID" value="GBP26186.1"/>
    <property type="molecule type" value="Genomic_DNA"/>
</dbReference>
<feature type="compositionally biased region" description="Pro residues" evidence="1">
    <location>
        <begin position="172"/>
        <end position="182"/>
    </location>
</feature>
<evidence type="ECO:0000256" key="1">
    <source>
        <dbReference type="SAM" id="MobiDB-lite"/>
    </source>
</evidence>
<feature type="region of interest" description="Disordered" evidence="1">
    <location>
        <begin position="164"/>
        <end position="190"/>
    </location>
</feature>
<feature type="region of interest" description="Disordered" evidence="1">
    <location>
        <begin position="126"/>
        <end position="145"/>
    </location>
</feature>
<comment type="caution">
    <text evidence="2">The sequence shown here is derived from an EMBL/GenBank/DDBJ whole genome shotgun (WGS) entry which is preliminary data.</text>
</comment>
<accession>A0A4C1UJP7</accession>
<dbReference type="OrthoDB" id="15567at2759"/>
<dbReference type="STRING" id="151549.A0A4C1UJP7"/>
<dbReference type="Proteomes" id="UP000299102">
    <property type="component" value="Unassembled WGS sequence"/>
</dbReference>
<dbReference type="AlphaFoldDB" id="A0A4C1UJP7"/>
<proteinExistence type="predicted"/>
<feature type="compositionally biased region" description="Polar residues" evidence="1">
    <location>
        <begin position="129"/>
        <end position="138"/>
    </location>
</feature>